<keyword evidence="1" id="KW-1133">Transmembrane helix</keyword>
<keyword evidence="3" id="KW-1185">Reference proteome</keyword>
<evidence type="ECO:0000256" key="1">
    <source>
        <dbReference type="SAM" id="Phobius"/>
    </source>
</evidence>
<dbReference type="RefSeq" id="WP_321552719.1">
    <property type="nucleotide sequence ID" value="NZ_JAXIVU010000003.1"/>
</dbReference>
<name>A0ABU5GPH0_9GAMM</name>
<feature type="transmembrane region" description="Helical" evidence="1">
    <location>
        <begin position="43"/>
        <end position="63"/>
    </location>
</feature>
<keyword evidence="1" id="KW-0472">Membrane</keyword>
<keyword evidence="1" id="KW-0812">Transmembrane</keyword>
<sequence length="101" mass="11080">MIEFQTSAILIGFAVGLLMAALFFWGLNWGIRKALGSATPGRLLMLSFFIRLSILLGVGFALIEFNGSLWALVGYMLAFLLVRILTVWRAKSTVLAQQEGA</sequence>
<reference evidence="2 3" key="1">
    <citation type="submission" date="2023-12" db="EMBL/GenBank/DDBJ databases">
        <title>Denitrificimonas halotolerans sp. nov.,a novel species isolated from landfill leachate.</title>
        <authorList>
            <person name="Wang S."/>
        </authorList>
    </citation>
    <scope>NUCLEOTIDE SEQUENCE [LARGE SCALE GENOMIC DNA]</scope>
    <source>
        <strain evidence="2 3">JX-1</strain>
    </source>
</reference>
<comment type="caution">
    <text evidence="2">The sequence shown here is derived from an EMBL/GenBank/DDBJ whole genome shotgun (WGS) entry which is preliminary data.</text>
</comment>
<feature type="transmembrane region" description="Helical" evidence="1">
    <location>
        <begin position="6"/>
        <end position="31"/>
    </location>
</feature>
<organism evidence="2 3">
    <name type="scientific">Denitrificimonas halotolerans</name>
    <dbReference type="NCBI Taxonomy" id="3098930"/>
    <lineage>
        <taxon>Bacteria</taxon>
        <taxon>Pseudomonadati</taxon>
        <taxon>Pseudomonadota</taxon>
        <taxon>Gammaproteobacteria</taxon>
        <taxon>Pseudomonadales</taxon>
        <taxon>Pseudomonadaceae</taxon>
        <taxon>Denitrificimonas</taxon>
    </lineage>
</organism>
<dbReference type="Pfam" id="PF12966">
    <property type="entry name" value="AtpR"/>
    <property type="match status" value="1"/>
</dbReference>
<proteinExistence type="predicted"/>
<dbReference type="Proteomes" id="UP001294570">
    <property type="component" value="Unassembled WGS sequence"/>
</dbReference>
<evidence type="ECO:0000313" key="2">
    <source>
        <dbReference type="EMBL" id="MDY7218620.1"/>
    </source>
</evidence>
<protein>
    <submittedName>
        <fullName evidence="2">ATP synthase subunit I</fullName>
    </submittedName>
</protein>
<feature type="transmembrane region" description="Helical" evidence="1">
    <location>
        <begin position="69"/>
        <end position="88"/>
    </location>
</feature>
<evidence type="ECO:0000313" key="3">
    <source>
        <dbReference type="Proteomes" id="UP001294570"/>
    </source>
</evidence>
<accession>A0ABU5GPH0</accession>
<dbReference type="EMBL" id="JAXIVU010000003">
    <property type="protein sequence ID" value="MDY7218620.1"/>
    <property type="molecule type" value="Genomic_DNA"/>
</dbReference>
<gene>
    <name evidence="2" type="ORF">TOI97_03380</name>
</gene>
<dbReference type="InterPro" id="IPR017581">
    <property type="entry name" value="AtpR-like"/>
</dbReference>